<accession>A0A645JHR9</accession>
<reference evidence="1" key="1">
    <citation type="submission" date="2019-08" db="EMBL/GenBank/DDBJ databases">
        <authorList>
            <person name="Kucharzyk K."/>
            <person name="Murdoch R.W."/>
            <person name="Higgins S."/>
            <person name="Loffler F."/>
        </authorList>
    </citation>
    <scope>NUCLEOTIDE SEQUENCE</scope>
</reference>
<dbReference type="Gene3D" id="3.20.20.370">
    <property type="entry name" value="Glycoside hydrolase/deacetylase"/>
    <property type="match status" value="1"/>
</dbReference>
<evidence type="ECO:0008006" key="2">
    <source>
        <dbReference type="Google" id="ProtNLM"/>
    </source>
</evidence>
<protein>
    <recommendedName>
        <fullName evidence="2">Peptidoglycan-N-acetylglucosamine deacetylase</fullName>
    </recommendedName>
</protein>
<dbReference type="AlphaFoldDB" id="A0A645JHR9"/>
<evidence type="ECO:0000313" key="1">
    <source>
        <dbReference type="EMBL" id="MPN63248.1"/>
    </source>
</evidence>
<sequence>MDWKEYGVEKEVNQVLNHKHLGNGSIILFHNDAKYTPQALGTIIAGLKEKGYEIVPLSSLIHKENYYMDHEGRQKLNNKKV</sequence>
<dbReference type="GO" id="GO:0005975">
    <property type="term" value="P:carbohydrate metabolic process"/>
    <property type="evidence" value="ECO:0007669"/>
    <property type="project" value="InterPro"/>
</dbReference>
<proteinExistence type="predicted"/>
<dbReference type="SUPFAM" id="SSF88713">
    <property type="entry name" value="Glycoside hydrolase/deacetylase"/>
    <property type="match status" value="1"/>
</dbReference>
<organism evidence="1">
    <name type="scientific">bioreactor metagenome</name>
    <dbReference type="NCBI Taxonomy" id="1076179"/>
    <lineage>
        <taxon>unclassified sequences</taxon>
        <taxon>metagenomes</taxon>
        <taxon>ecological metagenomes</taxon>
    </lineage>
</organism>
<dbReference type="InterPro" id="IPR011330">
    <property type="entry name" value="Glyco_hydro/deAcase_b/a-brl"/>
</dbReference>
<comment type="caution">
    <text evidence="1">The sequence shown here is derived from an EMBL/GenBank/DDBJ whole genome shotgun (WGS) entry which is preliminary data.</text>
</comment>
<dbReference type="EMBL" id="VSSQ01142382">
    <property type="protein sequence ID" value="MPN63248.1"/>
    <property type="molecule type" value="Genomic_DNA"/>
</dbReference>
<gene>
    <name evidence="1" type="ORF">SDC9_211005</name>
</gene>
<name>A0A645JHR9_9ZZZZ</name>